<organism evidence="1 2">
    <name type="scientific">Metarhizobium album</name>
    <dbReference type="NCBI Taxonomy" id="2182425"/>
    <lineage>
        <taxon>Bacteria</taxon>
        <taxon>Pseudomonadati</taxon>
        <taxon>Pseudomonadota</taxon>
        <taxon>Alphaproteobacteria</taxon>
        <taxon>Hyphomicrobiales</taxon>
        <taxon>Rhizobiaceae</taxon>
        <taxon>Metarhizobium</taxon>
    </lineage>
</organism>
<sequence>MSKGIEAPVALVTGASRGIGAASARLLASRGYRLCLMSRSGYGELANQLGAWDFSGSLTDEVDIQAFVDGAVERYGRLDAIVASTGRYRSILETHGAIAEARSVGSLTFDSDYKPDIFSTPRAAWHDVLDLLVMSVVGLARFATPHCNGRRFGDGSSRTSLTLSAQPCPLRFARVYAVVCGSVRARRDTYELRAAWHARKRGTSQRRALAIHPGRTCWNIGRSRRDDRLSHIAGLFIYHGSRFAG</sequence>
<evidence type="ECO:0000313" key="1">
    <source>
        <dbReference type="EMBL" id="PWE53715.1"/>
    </source>
</evidence>
<dbReference type="Gene3D" id="3.40.50.720">
    <property type="entry name" value="NAD(P)-binding Rossmann-like Domain"/>
    <property type="match status" value="1"/>
</dbReference>
<keyword evidence="2" id="KW-1185">Reference proteome</keyword>
<dbReference type="InterPro" id="IPR002347">
    <property type="entry name" value="SDR_fam"/>
</dbReference>
<dbReference type="InterPro" id="IPR036291">
    <property type="entry name" value="NAD(P)-bd_dom_sf"/>
</dbReference>
<dbReference type="Pfam" id="PF00106">
    <property type="entry name" value="adh_short"/>
    <property type="match status" value="1"/>
</dbReference>
<dbReference type="PANTHER" id="PTHR43975:SF2">
    <property type="entry name" value="EG:BACR7A4.14 PROTEIN-RELATED"/>
    <property type="match status" value="1"/>
</dbReference>
<dbReference type="EMBL" id="QFBC01000014">
    <property type="protein sequence ID" value="PWE53715.1"/>
    <property type="molecule type" value="Genomic_DNA"/>
</dbReference>
<comment type="caution">
    <text evidence="1">The sequence shown here is derived from an EMBL/GenBank/DDBJ whole genome shotgun (WGS) entry which is preliminary data.</text>
</comment>
<dbReference type="AlphaFoldDB" id="A0A2U2DK85"/>
<proteinExistence type="predicted"/>
<dbReference type="Proteomes" id="UP000245252">
    <property type="component" value="Unassembled WGS sequence"/>
</dbReference>
<evidence type="ECO:0000313" key="2">
    <source>
        <dbReference type="Proteomes" id="UP000245252"/>
    </source>
</evidence>
<dbReference type="PRINTS" id="PR00081">
    <property type="entry name" value="GDHRDH"/>
</dbReference>
<dbReference type="SUPFAM" id="SSF51735">
    <property type="entry name" value="NAD(P)-binding Rossmann-fold domains"/>
    <property type="match status" value="1"/>
</dbReference>
<name>A0A2U2DK85_9HYPH</name>
<accession>A0A2U2DK85</accession>
<protein>
    <submittedName>
        <fullName evidence="1">Uncharacterized protein</fullName>
    </submittedName>
</protein>
<dbReference type="CDD" id="cd05233">
    <property type="entry name" value="SDR_c"/>
    <property type="match status" value="1"/>
</dbReference>
<dbReference type="PANTHER" id="PTHR43975">
    <property type="entry name" value="ZGC:101858"/>
    <property type="match status" value="1"/>
</dbReference>
<reference evidence="1 2" key="1">
    <citation type="submission" date="2018-05" db="EMBL/GenBank/DDBJ databases">
        <title>The draft genome of strain NS-104.</title>
        <authorList>
            <person name="Hang P."/>
            <person name="Jiang J."/>
        </authorList>
    </citation>
    <scope>NUCLEOTIDE SEQUENCE [LARGE SCALE GENOMIC DNA]</scope>
    <source>
        <strain evidence="1 2">NS-104</strain>
    </source>
</reference>
<gene>
    <name evidence="1" type="ORF">DEM27_24570</name>
</gene>